<keyword evidence="1" id="KW-0378">Hydrolase</keyword>
<dbReference type="PANTHER" id="PTHR11203:SF37">
    <property type="entry name" value="INTEGRATOR COMPLEX SUBUNIT 11"/>
    <property type="match status" value="1"/>
</dbReference>
<proteinExistence type="predicted"/>
<reference evidence="3 4" key="1">
    <citation type="submission" date="2017-04" db="EMBL/GenBank/DDBJ databases">
        <authorList>
            <person name="Afonso C.L."/>
            <person name="Miller P.J."/>
            <person name="Scott M.A."/>
            <person name="Spackman E."/>
            <person name="Goraichik I."/>
            <person name="Dimitrov K.M."/>
            <person name="Suarez D.L."/>
            <person name="Swayne D.E."/>
        </authorList>
    </citation>
    <scope>NUCLEOTIDE SEQUENCE [LARGE SCALE GENOMIC DNA]</scope>
    <source>
        <strain evidence="3 4">DSM 3385</strain>
    </source>
</reference>
<evidence type="ECO:0000259" key="2">
    <source>
        <dbReference type="SMART" id="SM01027"/>
    </source>
</evidence>
<dbReference type="InterPro" id="IPR036866">
    <property type="entry name" value="RibonucZ/Hydroxyglut_hydro"/>
</dbReference>
<evidence type="ECO:0000313" key="3">
    <source>
        <dbReference type="EMBL" id="SMC43813.1"/>
    </source>
</evidence>
<evidence type="ECO:0000313" key="4">
    <source>
        <dbReference type="Proteomes" id="UP000192418"/>
    </source>
</evidence>
<dbReference type="Gene3D" id="3.40.50.10890">
    <property type="match status" value="1"/>
</dbReference>
<dbReference type="InterPro" id="IPR011108">
    <property type="entry name" value="RMMBL"/>
</dbReference>
<sequence length="221" mass="25459">MTQKNQTYDTPWKEIIEFFFPQFMAFFVPGSEGDINWGKEIKFLDKEFQKLTKESVLGQRHTDKLVEVTLLLDYQEKWAYLERQDNPFAIVVMAHLKALETRKDHSLRKQWKIELTRLLYEKGSGMCTGGRIVDHLEQGLNDAKNDLFFVGYQAKGTPGRRMMEKKIPVKAAIHTLSGYSAHADQNTLVNWVKSMPKPPGKIILVHGEPHAQKALAQRLGF</sequence>
<protein>
    <submittedName>
        <fullName evidence="3">Beta-Casp domain-containing protein</fullName>
    </submittedName>
</protein>
<dbReference type="AlphaFoldDB" id="A0A1W1Z5Y1"/>
<keyword evidence="4" id="KW-1185">Reference proteome</keyword>
<dbReference type="RefSeq" id="WP_084066775.1">
    <property type="nucleotide sequence ID" value="NZ_FWXY01000002.1"/>
</dbReference>
<dbReference type="Proteomes" id="UP000192418">
    <property type="component" value="Unassembled WGS sequence"/>
</dbReference>
<dbReference type="GO" id="GO:0016787">
    <property type="term" value="F:hydrolase activity"/>
    <property type="evidence" value="ECO:0007669"/>
    <property type="project" value="UniProtKB-KW"/>
</dbReference>
<dbReference type="InterPro" id="IPR050698">
    <property type="entry name" value="MBL"/>
</dbReference>
<dbReference type="Pfam" id="PF10996">
    <property type="entry name" value="Beta-Casp"/>
    <property type="match status" value="1"/>
</dbReference>
<dbReference type="SUPFAM" id="SSF56281">
    <property type="entry name" value="Metallo-hydrolase/oxidoreductase"/>
    <property type="match status" value="1"/>
</dbReference>
<dbReference type="STRING" id="1121400.SAMN02746065_10299"/>
<dbReference type="PANTHER" id="PTHR11203">
    <property type="entry name" value="CLEAVAGE AND POLYADENYLATION SPECIFICITY FACTOR FAMILY MEMBER"/>
    <property type="match status" value="1"/>
</dbReference>
<organism evidence="3 4">
    <name type="scientific">Desulfocicer vacuolatum DSM 3385</name>
    <dbReference type="NCBI Taxonomy" id="1121400"/>
    <lineage>
        <taxon>Bacteria</taxon>
        <taxon>Pseudomonadati</taxon>
        <taxon>Thermodesulfobacteriota</taxon>
        <taxon>Desulfobacteria</taxon>
        <taxon>Desulfobacterales</taxon>
        <taxon>Desulfobacteraceae</taxon>
        <taxon>Desulfocicer</taxon>
    </lineage>
</organism>
<dbReference type="Pfam" id="PF07521">
    <property type="entry name" value="RMMBL"/>
    <property type="match status" value="1"/>
</dbReference>
<name>A0A1W1Z5Y1_9BACT</name>
<accession>A0A1W1Z5Y1</accession>
<dbReference type="GO" id="GO:0004521">
    <property type="term" value="F:RNA endonuclease activity"/>
    <property type="evidence" value="ECO:0007669"/>
    <property type="project" value="TreeGrafter"/>
</dbReference>
<evidence type="ECO:0000256" key="1">
    <source>
        <dbReference type="ARBA" id="ARBA00022801"/>
    </source>
</evidence>
<dbReference type="SMART" id="SM01027">
    <property type="entry name" value="Beta-Casp"/>
    <property type="match status" value="1"/>
</dbReference>
<dbReference type="InterPro" id="IPR022712">
    <property type="entry name" value="Beta_Casp"/>
</dbReference>
<dbReference type="OrthoDB" id="9803916at2"/>
<dbReference type="EMBL" id="FWXY01000002">
    <property type="protein sequence ID" value="SMC43813.1"/>
    <property type="molecule type" value="Genomic_DNA"/>
</dbReference>
<gene>
    <name evidence="3" type="ORF">SAMN02746065_10299</name>
</gene>
<feature type="domain" description="Beta-Casp" evidence="2">
    <location>
        <begin position="65"/>
        <end position="162"/>
    </location>
</feature>